<dbReference type="AlphaFoldDB" id="A0A4Z2ET20"/>
<keyword evidence="3" id="KW-1185">Reference proteome</keyword>
<evidence type="ECO:0000313" key="2">
    <source>
        <dbReference type="EMBL" id="TNN32067.1"/>
    </source>
</evidence>
<feature type="region of interest" description="Disordered" evidence="1">
    <location>
        <begin position="45"/>
        <end position="98"/>
    </location>
</feature>
<feature type="compositionally biased region" description="Pro residues" evidence="1">
    <location>
        <begin position="46"/>
        <end position="58"/>
    </location>
</feature>
<dbReference type="Proteomes" id="UP000314294">
    <property type="component" value="Unassembled WGS sequence"/>
</dbReference>
<dbReference type="EMBL" id="SRLO01002949">
    <property type="protein sequence ID" value="TNN32067.1"/>
    <property type="molecule type" value="Genomic_DNA"/>
</dbReference>
<gene>
    <name evidence="2" type="ORF">EYF80_057775</name>
</gene>
<evidence type="ECO:0000313" key="3">
    <source>
        <dbReference type="Proteomes" id="UP000314294"/>
    </source>
</evidence>
<organism evidence="2 3">
    <name type="scientific">Liparis tanakae</name>
    <name type="common">Tanaka's snailfish</name>
    <dbReference type="NCBI Taxonomy" id="230148"/>
    <lineage>
        <taxon>Eukaryota</taxon>
        <taxon>Metazoa</taxon>
        <taxon>Chordata</taxon>
        <taxon>Craniata</taxon>
        <taxon>Vertebrata</taxon>
        <taxon>Euteleostomi</taxon>
        <taxon>Actinopterygii</taxon>
        <taxon>Neopterygii</taxon>
        <taxon>Teleostei</taxon>
        <taxon>Neoteleostei</taxon>
        <taxon>Acanthomorphata</taxon>
        <taxon>Eupercaria</taxon>
        <taxon>Perciformes</taxon>
        <taxon>Cottioidei</taxon>
        <taxon>Cottales</taxon>
        <taxon>Liparidae</taxon>
        <taxon>Liparis</taxon>
    </lineage>
</organism>
<comment type="caution">
    <text evidence="2">The sequence shown here is derived from an EMBL/GenBank/DDBJ whole genome shotgun (WGS) entry which is preliminary data.</text>
</comment>
<proteinExistence type="predicted"/>
<protein>
    <submittedName>
        <fullName evidence="2">Uncharacterized protein</fullName>
    </submittedName>
</protein>
<evidence type="ECO:0000256" key="1">
    <source>
        <dbReference type="SAM" id="MobiDB-lite"/>
    </source>
</evidence>
<reference evidence="2 3" key="1">
    <citation type="submission" date="2019-03" db="EMBL/GenBank/DDBJ databases">
        <title>First draft genome of Liparis tanakae, snailfish: a comprehensive survey of snailfish specific genes.</title>
        <authorList>
            <person name="Kim W."/>
            <person name="Song I."/>
            <person name="Jeong J.-H."/>
            <person name="Kim D."/>
            <person name="Kim S."/>
            <person name="Ryu S."/>
            <person name="Song J.Y."/>
            <person name="Lee S.K."/>
        </authorList>
    </citation>
    <scope>NUCLEOTIDE SEQUENCE [LARGE SCALE GENOMIC DNA]</scope>
    <source>
        <tissue evidence="2">Muscle</tissue>
    </source>
</reference>
<accession>A0A4Z2ET20</accession>
<name>A0A4Z2ET20_9TELE</name>
<sequence length="98" mass="10755">MRTDAIRRKCRRRPWLFVDDVVLKPVTYSCCRDATDVCLGVRIPHHLPPANGPNPSPPTCQRAEPITSHLPTGRTHHLPLANGPGAAPPSMHLNGRSP</sequence>
<feature type="compositionally biased region" description="Low complexity" evidence="1">
    <location>
        <begin position="78"/>
        <end position="89"/>
    </location>
</feature>